<evidence type="ECO:0000256" key="1">
    <source>
        <dbReference type="SAM" id="MobiDB-lite"/>
    </source>
</evidence>
<dbReference type="OrthoDB" id="3209305at2"/>
<reference evidence="3 4" key="1">
    <citation type="submission" date="2016-10" db="EMBL/GenBank/DDBJ databases">
        <authorList>
            <person name="de Groot N.N."/>
        </authorList>
    </citation>
    <scope>NUCLEOTIDE SEQUENCE [LARGE SCALE GENOMIC DNA]</scope>
    <source>
        <strain evidence="3 4">CGMCC 4.5739</strain>
    </source>
</reference>
<evidence type="ECO:0000313" key="4">
    <source>
        <dbReference type="Proteomes" id="UP000199207"/>
    </source>
</evidence>
<keyword evidence="2" id="KW-0812">Transmembrane</keyword>
<proteinExistence type="predicted"/>
<dbReference type="RefSeq" id="WP_093836530.1">
    <property type="nucleotide sequence ID" value="NZ_FOLM01000001.1"/>
</dbReference>
<feature type="compositionally biased region" description="Low complexity" evidence="1">
    <location>
        <begin position="28"/>
        <end position="38"/>
    </location>
</feature>
<gene>
    <name evidence="3" type="ORF">SAMN05421773_10138</name>
</gene>
<dbReference type="EMBL" id="FOLM01000001">
    <property type="protein sequence ID" value="SFB80011.1"/>
    <property type="molecule type" value="Genomic_DNA"/>
</dbReference>
<keyword evidence="4" id="KW-1185">Reference proteome</keyword>
<keyword evidence="2" id="KW-0472">Membrane</keyword>
<feature type="region of interest" description="Disordered" evidence="1">
    <location>
        <begin position="1"/>
        <end position="38"/>
    </location>
</feature>
<feature type="transmembrane region" description="Helical" evidence="2">
    <location>
        <begin position="42"/>
        <end position="61"/>
    </location>
</feature>
<accession>A0A1I1DYM5</accession>
<protein>
    <submittedName>
        <fullName evidence="3">Uncharacterized protein</fullName>
    </submittedName>
</protein>
<keyword evidence="2" id="KW-1133">Transmembrane helix</keyword>
<evidence type="ECO:0000256" key="2">
    <source>
        <dbReference type="SAM" id="Phobius"/>
    </source>
</evidence>
<dbReference type="Proteomes" id="UP000199207">
    <property type="component" value="Unassembled WGS sequence"/>
</dbReference>
<name>A0A1I1DYM5_9ACTN</name>
<dbReference type="STRING" id="910347.SAMN05421773_10138"/>
<organism evidence="3 4">
    <name type="scientific">Streptomyces aidingensis</name>
    <dbReference type="NCBI Taxonomy" id="910347"/>
    <lineage>
        <taxon>Bacteria</taxon>
        <taxon>Bacillati</taxon>
        <taxon>Actinomycetota</taxon>
        <taxon>Actinomycetes</taxon>
        <taxon>Kitasatosporales</taxon>
        <taxon>Streptomycetaceae</taxon>
        <taxon>Streptomyces</taxon>
    </lineage>
</organism>
<evidence type="ECO:0000313" key="3">
    <source>
        <dbReference type="EMBL" id="SFB80011.1"/>
    </source>
</evidence>
<dbReference type="AlphaFoldDB" id="A0A1I1DYM5"/>
<sequence>MSYGDDFGDTGARTVPSQTRTRLPDEPGPSSRRAPASPGRSLFTIIGVFVVLIGAIVFANLSDGDGGPDEGTARDSAGGPATQPTAPTGEAPVDTAVNGIPTGHPQSEQGAQSAAANYAVALGGDGMFTTDSRHAIVGTVYDAAVVPALVDELDRAYSEEALALLGLDAEGNPPAGMTFVSRTLPVGTSLVAYTGTSATVDVWYTGLIGMAGESARNPVRTTWKTWTFELVWSDGDWKIVEDSQADGPAPVPGDNRASTAEEIAEAVEEFGGFTYAR</sequence>
<feature type="region of interest" description="Disordered" evidence="1">
    <location>
        <begin position="63"/>
        <end position="112"/>
    </location>
</feature>